<dbReference type="InterPro" id="IPR017853">
    <property type="entry name" value="GH"/>
</dbReference>
<dbReference type="SUPFAM" id="SSF52279">
    <property type="entry name" value="Beta-D-glucan exohydrolase, C-terminal domain"/>
    <property type="match status" value="1"/>
</dbReference>
<dbReference type="InterPro" id="IPR013783">
    <property type="entry name" value="Ig-like_fold"/>
</dbReference>
<keyword evidence="9 12" id="KW-0326">Glycosidase</keyword>
<evidence type="ECO:0000256" key="1">
    <source>
        <dbReference type="ARBA" id="ARBA00000448"/>
    </source>
</evidence>
<evidence type="ECO:0000256" key="11">
    <source>
        <dbReference type="ARBA" id="ARBA00024983"/>
    </source>
</evidence>
<name>A0AAD5U114_9FUNG</name>
<dbReference type="Gene3D" id="2.60.40.10">
    <property type="entry name" value="Immunoglobulins"/>
    <property type="match status" value="1"/>
</dbReference>
<keyword evidence="8 12" id="KW-0119">Carbohydrate metabolism</keyword>
<dbReference type="Pfam" id="PF14310">
    <property type="entry name" value="Fn3-like"/>
    <property type="match status" value="1"/>
</dbReference>
<dbReference type="InterPro" id="IPR002772">
    <property type="entry name" value="Glyco_hydro_3_C"/>
</dbReference>
<evidence type="ECO:0000313" key="15">
    <source>
        <dbReference type="EMBL" id="KAJ3220789.1"/>
    </source>
</evidence>
<dbReference type="InterPro" id="IPR036962">
    <property type="entry name" value="Glyco_hydro_3_N_sf"/>
</dbReference>
<sequence>MFSLAKISIFILSVTATSWESATAKAKDVIKDLSNQEKVTLVSGIGWGQPNIWSGSQSNLCVGNIAKVSKINGFEGLCLQDGPSGVRFQNNQTASSFGASINVASTWDRELMHAHGKAQGQEFRDKGVNIALAPMMNIGRVAAGGRNWEGYGEDPFLASVSAAEVVKGLQSTGVMANAKHFLGNEQEHFRDAPGGWSKIDERAIHEIYLPPFKACIEAGVVSVMCAYNRLLTEDGELNFACEHKRALDGLLKGELNFQGFVMSDWWSTHDHILAANNGLDMMMAGEATNPFADKNSDLAWSHNLLKAVENGLVAQSRLDDMATRVLAAWYKVGQDKGFPKTNFDSWNNDRTDDKKSDQLINVRSNHADIIRRVGADSIVLLKNTDNLLPLKVNNKIISVIGDNSRPPKENNPNQFPDRSGVDGHCAIGWGSGTTNFPYLVSPLEALTSKANGTHTKFQYYSSTEKDYATIKDSDTALVFVYANSGEGYTGMNSTVNGPFVQGDRNDLFLFDYGDDLVKKIAEINKNVVVIITAPGPVDMSAWINHPNVKSVLFALYPGQESGNSIYDVLSGRINPSGKLPFTIAKENDYCCKVQFEAPGHVEYAESHLVGYRWFDSNKIAPQFPFGHGLSYTSFEYSNLAVSFNENGSGKITLDLKNSGNRLGREVVQVYVGLPEVTKSAPLNLKAFEKVRLSEQETKKVEFTLSQQDLSFWNVKSKSWELAKGTYQIFVGSS</sequence>
<dbReference type="Pfam" id="PF00933">
    <property type="entry name" value="Glyco_hydro_3"/>
    <property type="match status" value="1"/>
</dbReference>
<evidence type="ECO:0000256" key="2">
    <source>
        <dbReference type="ARBA" id="ARBA00004613"/>
    </source>
</evidence>
<feature type="signal peptide" evidence="13">
    <location>
        <begin position="1"/>
        <end position="16"/>
    </location>
</feature>
<dbReference type="InterPro" id="IPR050288">
    <property type="entry name" value="Cellulose_deg_GH3"/>
</dbReference>
<dbReference type="Gene3D" id="3.20.20.300">
    <property type="entry name" value="Glycoside hydrolase, family 3, N-terminal domain"/>
    <property type="match status" value="1"/>
</dbReference>
<evidence type="ECO:0000313" key="16">
    <source>
        <dbReference type="Proteomes" id="UP001211065"/>
    </source>
</evidence>
<dbReference type="SUPFAM" id="SSF51445">
    <property type="entry name" value="(Trans)glycosidases"/>
    <property type="match status" value="1"/>
</dbReference>
<dbReference type="AlphaFoldDB" id="A0AAD5U114"/>
<comment type="similarity">
    <text evidence="4 12">Belongs to the glycosyl hydrolase 3 family.</text>
</comment>
<feature type="domain" description="Fibronectin type III-like" evidence="14">
    <location>
        <begin position="665"/>
        <end position="733"/>
    </location>
</feature>
<evidence type="ECO:0000256" key="8">
    <source>
        <dbReference type="ARBA" id="ARBA00023277"/>
    </source>
</evidence>
<evidence type="ECO:0000256" key="4">
    <source>
        <dbReference type="ARBA" id="ARBA00005336"/>
    </source>
</evidence>
<keyword evidence="6 13" id="KW-0732">Signal</keyword>
<keyword evidence="10 12" id="KW-0624">Polysaccharide degradation</keyword>
<gene>
    <name evidence="15" type="ORF">HK099_004009</name>
</gene>
<comment type="caution">
    <text evidence="15">The sequence shown here is derived from an EMBL/GenBank/DDBJ whole genome shotgun (WGS) entry which is preliminary data.</text>
</comment>
<evidence type="ECO:0000256" key="13">
    <source>
        <dbReference type="SAM" id="SignalP"/>
    </source>
</evidence>
<evidence type="ECO:0000256" key="3">
    <source>
        <dbReference type="ARBA" id="ARBA00004987"/>
    </source>
</evidence>
<dbReference type="Proteomes" id="UP001211065">
    <property type="component" value="Unassembled WGS sequence"/>
</dbReference>
<reference evidence="15" key="1">
    <citation type="submission" date="2020-05" db="EMBL/GenBank/DDBJ databases">
        <title>Phylogenomic resolution of chytrid fungi.</title>
        <authorList>
            <person name="Stajich J.E."/>
            <person name="Amses K."/>
            <person name="Simmons R."/>
            <person name="Seto K."/>
            <person name="Myers J."/>
            <person name="Bonds A."/>
            <person name="Quandt C.A."/>
            <person name="Barry K."/>
            <person name="Liu P."/>
            <person name="Grigoriev I."/>
            <person name="Longcore J.E."/>
            <person name="James T.Y."/>
        </authorList>
    </citation>
    <scope>NUCLEOTIDE SEQUENCE</scope>
    <source>
        <strain evidence="15">JEL0476</strain>
    </source>
</reference>
<evidence type="ECO:0000256" key="5">
    <source>
        <dbReference type="ARBA" id="ARBA00022525"/>
    </source>
</evidence>
<dbReference type="GO" id="GO:0009251">
    <property type="term" value="P:glucan catabolic process"/>
    <property type="evidence" value="ECO:0007669"/>
    <property type="project" value="TreeGrafter"/>
</dbReference>
<comment type="catalytic activity">
    <reaction evidence="1 12">
        <text>Hydrolysis of terminal, non-reducing beta-D-glucosyl residues with release of beta-D-glucose.</text>
        <dbReference type="EC" id="3.2.1.21"/>
    </reaction>
</comment>
<dbReference type="PANTHER" id="PTHR42715:SF12">
    <property type="entry name" value="BETA-GLUCOSIDASE G-RELATED"/>
    <property type="match status" value="1"/>
</dbReference>
<feature type="non-terminal residue" evidence="15">
    <location>
        <position position="1"/>
    </location>
</feature>
<evidence type="ECO:0000256" key="10">
    <source>
        <dbReference type="ARBA" id="ARBA00023326"/>
    </source>
</evidence>
<dbReference type="Pfam" id="PF01915">
    <property type="entry name" value="Glyco_hydro_3_C"/>
    <property type="match status" value="1"/>
</dbReference>
<feature type="chain" id="PRO_5042110647" description="beta-glucosidase" evidence="13">
    <location>
        <begin position="17"/>
        <end position="733"/>
    </location>
</feature>
<dbReference type="InterPro" id="IPR036881">
    <property type="entry name" value="Glyco_hydro_3_C_sf"/>
</dbReference>
<dbReference type="PANTHER" id="PTHR42715">
    <property type="entry name" value="BETA-GLUCOSIDASE"/>
    <property type="match status" value="1"/>
</dbReference>
<dbReference type="PROSITE" id="PS00775">
    <property type="entry name" value="GLYCOSYL_HYDROL_F3"/>
    <property type="match status" value="1"/>
</dbReference>
<organism evidence="15 16">
    <name type="scientific">Clydaea vesicula</name>
    <dbReference type="NCBI Taxonomy" id="447962"/>
    <lineage>
        <taxon>Eukaryota</taxon>
        <taxon>Fungi</taxon>
        <taxon>Fungi incertae sedis</taxon>
        <taxon>Chytridiomycota</taxon>
        <taxon>Chytridiomycota incertae sedis</taxon>
        <taxon>Chytridiomycetes</taxon>
        <taxon>Lobulomycetales</taxon>
        <taxon>Lobulomycetaceae</taxon>
        <taxon>Clydaea</taxon>
    </lineage>
</organism>
<keyword evidence="16" id="KW-1185">Reference proteome</keyword>
<evidence type="ECO:0000256" key="12">
    <source>
        <dbReference type="RuleBase" id="RU361161"/>
    </source>
</evidence>
<dbReference type="InterPro" id="IPR019800">
    <property type="entry name" value="Glyco_hydro_3_AS"/>
</dbReference>
<evidence type="ECO:0000256" key="9">
    <source>
        <dbReference type="ARBA" id="ARBA00023295"/>
    </source>
</evidence>
<comment type="subcellular location">
    <subcellularLocation>
        <location evidence="2">Secreted</location>
    </subcellularLocation>
</comment>
<evidence type="ECO:0000256" key="7">
    <source>
        <dbReference type="ARBA" id="ARBA00022801"/>
    </source>
</evidence>
<dbReference type="PRINTS" id="PR00133">
    <property type="entry name" value="GLHYDRLASE3"/>
</dbReference>
<dbReference type="FunFam" id="3.20.20.300:FF:000002">
    <property type="entry name" value="Probable beta-glucosidase"/>
    <property type="match status" value="1"/>
</dbReference>
<dbReference type="Gene3D" id="3.40.50.1700">
    <property type="entry name" value="Glycoside hydrolase family 3 C-terminal domain"/>
    <property type="match status" value="1"/>
</dbReference>
<dbReference type="EC" id="3.2.1.21" evidence="12"/>
<evidence type="ECO:0000256" key="6">
    <source>
        <dbReference type="ARBA" id="ARBA00022729"/>
    </source>
</evidence>
<comment type="pathway">
    <text evidence="3 12">Glycan metabolism; cellulose degradation.</text>
</comment>
<keyword evidence="7 12" id="KW-0378">Hydrolase</keyword>
<evidence type="ECO:0000259" key="14">
    <source>
        <dbReference type="SMART" id="SM01217"/>
    </source>
</evidence>
<proteinExistence type="inferred from homology"/>
<dbReference type="GO" id="GO:0005576">
    <property type="term" value="C:extracellular region"/>
    <property type="evidence" value="ECO:0007669"/>
    <property type="project" value="UniProtKB-SubCell"/>
</dbReference>
<accession>A0AAD5U114</accession>
<dbReference type="GO" id="GO:0008422">
    <property type="term" value="F:beta-glucosidase activity"/>
    <property type="evidence" value="ECO:0007669"/>
    <property type="project" value="UniProtKB-EC"/>
</dbReference>
<dbReference type="SMART" id="SM01217">
    <property type="entry name" value="Fn3_like"/>
    <property type="match status" value="1"/>
</dbReference>
<protein>
    <recommendedName>
        <fullName evidence="12">beta-glucosidase</fullName>
        <ecNumber evidence="12">3.2.1.21</ecNumber>
    </recommendedName>
</protein>
<comment type="function">
    <text evidence="11">Beta-glucosidases are one of a number of cellulolytic enzymes involved in the degradation of cellulosic biomass. Catalyzes the last step releasing glucose from the inhibitory cellobiose.</text>
</comment>
<dbReference type="EMBL" id="JADGJW010000273">
    <property type="protein sequence ID" value="KAJ3220789.1"/>
    <property type="molecule type" value="Genomic_DNA"/>
</dbReference>
<dbReference type="InterPro" id="IPR001764">
    <property type="entry name" value="Glyco_hydro_3_N"/>
</dbReference>
<dbReference type="InterPro" id="IPR026891">
    <property type="entry name" value="Fn3-like"/>
</dbReference>
<keyword evidence="5" id="KW-0964">Secreted</keyword>